<evidence type="ECO:0000259" key="10">
    <source>
        <dbReference type="PROSITE" id="PS50110"/>
    </source>
</evidence>
<feature type="domain" description="Response regulatory" evidence="10">
    <location>
        <begin position="7"/>
        <end position="123"/>
    </location>
</feature>
<reference evidence="11" key="1">
    <citation type="submission" date="2020-08" db="EMBL/GenBank/DDBJ databases">
        <title>Functional genomics of gut bacteria from endangered species of beetles.</title>
        <authorList>
            <person name="Carlos-Shanley C."/>
        </authorList>
    </citation>
    <scope>NUCLEOTIDE SEQUENCE [LARGE SCALE GENOMIC DNA]</scope>
    <source>
        <strain evidence="11">S00060</strain>
    </source>
</reference>
<dbReference type="CDD" id="cd19925">
    <property type="entry name" value="REC_citrate_TCS"/>
    <property type="match status" value="1"/>
</dbReference>
<dbReference type="InterPro" id="IPR048714">
    <property type="entry name" value="DpiA-like_HTH"/>
</dbReference>
<evidence type="ECO:0000256" key="1">
    <source>
        <dbReference type="ARBA" id="ARBA00004496"/>
    </source>
</evidence>
<evidence type="ECO:0000313" key="12">
    <source>
        <dbReference type="Proteomes" id="UP000543174"/>
    </source>
</evidence>
<evidence type="ECO:0000256" key="4">
    <source>
        <dbReference type="ARBA" id="ARBA00023012"/>
    </source>
</evidence>
<dbReference type="InterPro" id="IPR051271">
    <property type="entry name" value="2C-system_Tx_regulators"/>
</dbReference>
<dbReference type="InterPro" id="IPR011006">
    <property type="entry name" value="CheY-like_superfamily"/>
</dbReference>
<dbReference type="GO" id="GO:0000156">
    <property type="term" value="F:phosphorelay response regulator activity"/>
    <property type="evidence" value="ECO:0007669"/>
    <property type="project" value="TreeGrafter"/>
</dbReference>
<dbReference type="Pfam" id="PF20714">
    <property type="entry name" value="HTH_64"/>
    <property type="match status" value="1"/>
</dbReference>
<organism evidence="11 12">
    <name type="scientific">Priestia aryabhattai</name>
    <name type="common">Bacillus aryabhattai</name>
    <dbReference type="NCBI Taxonomy" id="412384"/>
    <lineage>
        <taxon>Bacteria</taxon>
        <taxon>Bacillati</taxon>
        <taxon>Bacillota</taxon>
        <taxon>Bacilli</taxon>
        <taxon>Bacillales</taxon>
        <taxon>Bacillaceae</taxon>
        <taxon>Priestia</taxon>
    </lineage>
</organism>
<evidence type="ECO:0000256" key="8">
    <source>
        <dbReference type="ARBA" id="ARBA00023163"/>
    </source>
</evidence>
<dbReference type="PANTHER" id="PTHR45526:SF1">
    <property type="entry name" value="TRANSCRIPTIONAL REGULATORY PROTEIN DCUR-RELATED"/>
    <property type="match status" value="1"/>
</dbReference>
<dbReference type="Pfam" id="PF00072">
    <property type="entry name" value="Response_reg"/>
    <property type="match status" value="1"/>
</dbReference>
<keyword evidence="7" id="KW-0010">Activator</keyword>
<dbReference type="Gene3D" id="3.40.50.2300">
    <property type="match status" value="1"/>
</dbReference>
<keyword evidence="5" id="KW-0805">Transcription regulation</keyword>
<sequence length="237" mass="27148">MPKEPISVMIIEDDEVAAKIYKQFTHKLDQFSVIATASSGEQALELLQIFTPQLILLDVFLPDINGIDLLWEIRKKYRTIDVILITAANDTETISEAIRGGAFGYLIKPIIIDKLLSTLKQYELTRIQLYSGKVIDQDKVDFLFHTNNTKNVREEFDEMPNLPKGIDKHTLKTVRNKVKEIKGSFNADELGQIVGISYSTIRRYLEYLVSCDEMEVEISYGAIGRPERKYKLKNSQK</sequence>
<dbReference type="SUPFAM" id="SSF52172">
    <property type="entry name" value="CheY-like"/>
    <property type="match status" value="1"/>
</dbReference>
<keyword evidence="3 9" id="KW-0597">Phosphoprotein</keyword>
<evidence type="ECO:0000313" key="11">
    <source>
        <dbReference type="EMBL" id="MBA9042348.1"/>
    </source>
</evidence>
<dbReference type="GO" id="GO:0003677">
    <property type="term" value="F:DNA binding"/>
    <property type="evidence" value="ECO:0007669"/>
    <property type="project" value="UniProtKB-KW"/>
</dbReference>
<dbReference type="PROSITE" id="PS50110">
    <property type="entry name" value="RESPONSE_REGULATORY"/>
    <property type="match status" value="1"/>
</dbReference>
<proteinExistence type="predicted"/>
<dbReference type="InterPro" id="IPR001789">
    <property type="entry name" value="Sig_transdc_resp-reg_receiver"/>
</dbReference>
<accession>A0A7W3RIA1</accession>
<keyword evidence="12" id="KW-1185">Reference proteome</keyword>
<feature type="modified residue" description="4-aspartylphosphate" evidence="9">
    <location>
        <position position="58"/>
    </location>
</feature>
<evidence type="ECO:0000256" key="3">
    <source>
        <dbReference type="ARBA" id="ARBA00022553"/>
    </source>
</evidence>
<name>A0A7W3RIA1_PRIAR</name>
<keyword evidence="6" id="KW-0238">DNA-binding</keyword>
<keyword evidence="8" id="KW-0804">Transcription</keyword>
<evidence type="ECO:0000256" key="7">
    <source>
        <dbReference type="ARBA" id="ARBA00023159"/>
    </source>
</evidence>
<evidence type="ECO:0000256" key="6">
    <source>
        <dbReference type="ARBA" id="ARBA00023125"/>
    </source>
</evidence>
<dbReference type="Proteomes" id="UP000543174">
    <property type="component" value="Unassembled WGS sequence"/>
</dbReference>
<dbReference type="InterPro" id="IPR024187">
    <property type="entry name" value="Sig_transdc_resp-reg_cit/mal"/>
</dbReference>
<evidence type="ECO:0000256" key="2">
    <source>
        <dbReference type="ARBA" id="ARBA00022490"/>
    </source>
</evidence>
<dbReference type="SMART" id="SM00448">
    <property type="entry name" value="REC"/>
    <property type="match status" value="1"/>
</dbReference>
<keyword evidence="2" id="KW-0963">Cytoplasm</keyword>
<protein>
    <submittedName>
        <fullName evidence="11">Two-component system CitB family response regulator</fullName>
    </submittedName>
</protein>
<keyword evidence="4" id="KW-0902">Two-component regulatory system</keyword>
<evidence type="ECO:0000256" key="5">
    <source>
        <dbReference type="ARBA" id="ARBA00023015"/>
    </source>
</evidence>
<dbReference type="PIRSF" id="PIRSF006171">
    <property type="entry name" value="RR_citrat_malat"/>
    <property type="match status" value="1"/>
</dbReference>
<evidence type="ECO:0000256" key="9">
    <source>
        <dbReference type="PROSITE-ProRule" id="PRU00169"/>
    </source>
</evidence>
<dbReference type="GO" id="GO:0005737">
    <property type="term" value="C:cytoplasm"/>
    <property type="evidence" value="ECO:0007669"/>
    <property type="project" value="UniProtKB-SubCell"/>
</dbReference>
<gene>
    <name evidence="11" type="ORF">HNP21_005483</name>
</gene>
<dbReference type="GO" id="GO:0003700">
    <property type="term" value="F:DNA-binding transcription factor activity"/>
    <property type="evidence" value="ECO:0007669"/>
    <property type="project" value="InterPro"/>
</dbReference>
<dbReference type="PANTHER" id="PTHR45526">
    <property type="entry name" value="TRANSCRIPTIONAL REGULATORY PROTEIN DPIA"/>
    <property type="match status" value="1"/>
</dbReference>
<dbReference type="AlphaFoldDB" id="A0A7W3RIA1"/>
<comment type="caution">
    <text evidence="11">The sequence shown here is derived from an EMBL/GenBank/DDBJ whole genome shotgun (WGS) entry which is preliminary data.</text>
</comment>
<dbReference type="RefSeq" id="WP_182528006.1">
    <property type="nucleotide sequence ID" value="NZ_JACJHT010000011.1"/>
</dbReference>
<comment type="subcellular location">
    <subcellularLocation>
        <location evidence="1">Cytoplasm</location>
    </subcellularLocation>
</comment>
<dbReference type="EMBL" id="JACJHT010000011">
    <property type="protein sequence ID" value="MBA9042348.1"/>
    <property type="molecule type" value="Genomic_DNA"/>
</dbReference>